<dbReference type="STRING" id="591001.Acfer_2022"/>
<dbReference type="PIRSF" id="PIRSF017082">
    <property type="entry name" value="YflP"/>
    <property type="match status" value="1"/>
</dbReference>
<dbReference type="OrthoDB" id="9780943at2"/>
<proteinExistence type="inferred from homology"/>
<dbReference type="PANTHER" id="PTHR42928:SF5">
    <property type="entry name" value="BLR1237 PROTEIN"/>
    <property type="match status" value="1"/>
</dbReference>
<dbReference type="Pfam" id="PF03401">
    <property type="entry name" value="TctC"/>
    <property type="match status" value="1"/>
</dbReference>
<dbReference type="KEGG" id="afn:Acfer_2022"/>
<dbReference type="GeneID" id="78335715"/>
<evidence type="ECO:0000256" key="2">
    <source>
        <dbReference type="SAM" id="SignalP"/>
    </source>
</evidence>
<gene>
    <name evidence="3" type="ordered locus">Acfer_2022</name>
</gene>
<dbReference type="RefSeq" id="WP_012939346.1">
    <property type="nucleotide sequence ID" value="NC_013740.1"/>
</dbReference>
<reference evidence="3 4" key="1">
    <citation type="journal article" date="2010" name="Stand. Genomic Sci.">
        <title>Complete genome sequence of Acidaminococcus fermentans type strain (VR4).</title>
        <authorList>
            <person name="Chang Y.J."/>
            <person name="Pukall R."/>
            <person name="Saunders E."/>
            <person name="Lapidus A."/>
            <person name="Copeland A."/>
            <person name="Nolan M."/>
            <person name="Glavina Del Rio T."/>
            <person name="Lucas S."/>
            <person name="Chen F."/>
            <person name="Tice H."/>
            <person name="Cheng J.F."/>
            <person name="Han C."/>
            <person name="Detter J.C."/>
            <person name="Bruce D."/>
            <person name="Goodwin L."/>
            <person name="Pitluck S."/>
            <person name="Mikhailova N."/>
            <person name="Liolios K."/>
            <person name="Pati A."/>
            <person name="Ivanova N."/>
            <person name="Mavromatis K."/>
            <person name="Chen A."/>
            <person name="Palaniappan K."/>
            <person name="Land M."/>
            <person name="Hauser L."/>
            <person name="Jeffries C.D."/>
            <person name="Brettin T."/>
            <person name="Rohde M."/>
            <person name="Goker M."/>
            <person name="Bristow J."/>
            <person name="Eisen J.A."/>
            <person name="Markowitz V."/>
            <person name="Hugenholtz P."/>
            <person name="Kyrpides N.C."/>
            <person name="Klenk H.P."/>
        </authorList>
    </citation>
    <scope>NUCLEOTIDE SEQUENCE [LARGE SCALE GENOMIC DNA]</scope>
    <source>
        <strain evidence="4">ATCC 25085 / DSM 20731 / CCUG 9996 / CIP 106432 / VR4</strain>
    </source>
</reference>
<organism evidence="3 4">
    <name type="scientific">Acidaminococcus fermentans (strain ATCC 25085 / DSM 20731 / CCUG 9996 / CIP 106432 / VR4)</name>
    <dbReference type="NCBI Taxonomy" id="591001"/>
    <lineage>
        <taxon>Bacteria</taxon>
        <taxon>Bacillati</taxon>
        <taxon>Bacillota</taxon>
        <taxon>Negativicutes</taxon>
        <taxon>Acidaminococcales</taxon>
        <taxon>Acidaminococcaceae</taxon>
        <taxon>Acidaminococcus</taxon>
    </lineage>
</organism>
<keyword evidence="4" id="KW-1185">Reference proteome</keyword>
<name>D2RMR6_ACIFV</name>
<evidence type="ECO:0000313" key="3">
    <source>
        <dbReference type="EMBL" id="ADB48368.1"/>
    </source>
</evidence>
<dbReference type="PANTHER" id="PTHR42928">
    <property type="entry name" value="TRICARBOXYLATE-BINDING PROTEIN"/>
    <property type="match status" value="1"/>
</dbReference>
<dbReference type="InterPro" id="IPR005064">
    <property type="entry name" value="BUG"/>
</dbReference>
<dbReference type="SUPFAM" id="SSF53850">
    <property type="entry name" value="Periplasmic binding protein-like II"/>
    <property type="match status" value="1"/>
</dbReference>
<feature type="chain" id="PRO_5003035992" description="Tripartite tricarboxylate transporter substrate binding protein" evidence="2">
    <location>
        <begin position="25"/>
        <end position="333"/>
    </location>
</feature>
<dbReference type="Gene3D" id="3.40.190.10">
    <property type="entry name" value="Periplasmic binding protein-like II"/>
    <property type="match status" value="1"/>
</dbReference>
<feature type="signal peptide" evidence="2">
    <location>
        <begin position="1"/>
        <end position="24"/>
    </location>
</feature>
<accession>D2RMR6</accession>
<dbReference type="CDD" id="cd07012">
    <property type="entry name" value="PBP2_Bug_TTT"/>
    <property type="match status" value="1"/>
</dbReference>
<evidence type="ECO:0008006" key="5">
    <source>
        <dbReference type="Google" id="ProtNLM"/>
    </source>
</evidence>
<dbReference type="eggNOG" id="COG3181">
    <property type="taxonomic scope" value="Bacteria"/>
</dbReference>
<evidence type="ECO:0000256" key="1">
    <source>
        <dbReference type="ARBA" id="ARBA00006987"/>
    </source>
</evidence>
<dbReference type="Gene3D" id="3.40.190.150">
    <property type="entry name" value="Bordetella uptake gene, domain 1"/>
    <property type="match status" value="1"/>
</dbReference>
<evidence type="ECO:0000313" key="4">
    <source>
        <dbReference type="Proteomes" id="UP000001902"/>
    </source>
</evidence>
<dbReference type="Proteomes" id="UP000001902">
    <property type="component" value="Chromosome"/>
</dbReference>
<dbReference type="PROSITE" id="PS51257">
    <property type="entry name" value="PROKAR_LIPOPROTEIN"/>
    <property type="match status" value="1"/>
</dbReference>
<dbReference type="EMBL" id="CP001859">
    <property type="protein sequence ID" value="ADB48368.1"/>
    <property type="molecule type" value="Genomic_DNA"/>
</dbReference>
<dbReference type="AlphaFoldDB" id="D2RMR6"/>
<keyword evidence="2" id="KW-0732">Signal</keyword>
<dbReference type="HOGENOM" id="CLU_045683_1_1_9"/>
<sequence>MLKKILCAGLAAALLVAVTGCGGAKDKGKTANTKAKWPKNVEVVVPYGAGGDTDFNARLLSQKLSKKLGTNIVVSNIKGNGGATGSRKVKDGKKDGSILLFNHTGFAVNKASKASDFGFDDFSFASIVGLNPGNVIVVNKKLGINSLAELKAYTEQHPDELKIAVQTGATSYVIASQLVNQGFKLKMVDAGAAASRLTALLGGHVDVIFSPYGGVKDYIAKGEMVPLAMDGENDLVVPDKNINVKTIKHQGFDAYVPFYYFVAFPKGTDQALIDSFNAAAKDIIENDKDYQSKIYNMYFQKPTFLPGSDGLAKFSAYEKVLQGVKFTDVAKNN</sequence>
<comment type="similarity">
    <text evidence="1">Belongs to the UPF0065 (bug) family.</text>
</comment>
<protein>
    <recommendedName>
        <fullName evidence="5">Tripartite tricarboxylate transporter substrate binding protein</fullName>
    </recommendedName>
</protein>
<dbReference type="InterPro" id="IPR042100">
    <property type="entry name" value="Bug_dom1"/>
</dbReference>